<dbReference type="GeneID" id="81590812"/>
<reference evidence="3" key="1">
    <citation type="journal article" date="2023" name="IMA Fungus">
        <title>Comparative genomic study of the Penicillium genus elucidates a diverse pangenome and 15 lateral gene transfer events.</title>
        <authorList>
            <person name="Petersen C."/>
            <person name="Sorensen T."/>
            <person name="Nielsen M.R."/>
            <person name="Sondergaard T.E."/>
            <person name="Sorensen J.L."/>
            <person name="Fitzpatrick D.A."/>
            <person name="Frisvad J.C."/>
            <person name="Nielsen K.L."/>
        </authorList>
    </citation>
    <scope>NUCLEOTIDE SEQUENCE</scope>
    <source>
        <strain evidence="3">IBT 12815</strain>
    </source>
</reference>
<gene>
    <name evidence="3" type="ORF">N7537_009516</name>
</gene>
<evidence type="ECO:0000256" key="2">
    <source>
        <dbReference type="SAM" id="MobiDB-lite"/>
    </source>
</evidence>
<accession>A0AAD6DT07</accession>
<feature type="compositionally biased region" description="Basic and acidic residues" evidence="2">
    <location>
        <begin position="7"/>
        <end position="30"/>
    </location>
</feature>
<keyword evidence="4" id="KW-1185">Reference proteome</keyword>
<comment type="caution">
    <text evidence="3">The sequence shown here is derived from an EMBL/GenBank/DDBJ whole genome shotgun (WGS) entry which is preliminary data.</text>
</comment>
<keyword evidence="1" id="KW-0175">Coiled coil</keyword>
<proteinExistence type="predicted"/>
<reference evidence="3" key="2">
    <citation type="submission" date="2023-01" db="EMBL/GenBank/DDBJ databases">
        <authorList>
            <person name="Petersen C."/>
        </authorList>
    </citation>
    <scope>NUCLEOTIDE SEQUENCE</scope>
    <source>
        <strain evidence="3">IBT 12815</strain>
    </source>
</reference>
<dbReference type="Proteomes" id="UP001213799">
    <property type="component" value="Unassembled WGS sequence"/>
</dbReference>
<evidence type="ECO:0000313" key="3">
    <source>
        <dbReference type="EMBL" id="KAJ5592612.1"/>
    </source>
</evidence>
<evidence type="ECO:0000313" key="4">
    <source>
        <dbReference type="Proteomes" id="UP001213799"/>
    </source>
</evidence>
<name>A0AAD6DT07_9EURO</name>
<dbReference type="EMBL" id="JAQJAE010000005">
    <property type="protein sequence ID" value="KAJ5592612.1"/>
    <property type="molecule type" value="Genomic_DNA"/>
</dbReference>
<feature type="region of interest" description="Disordered" evidence="2">
    <location>
        <begin position="1"/>
        <end position="31"/>
    </location>
</feature>
<sequence>MGDAEDAPERKDHLEHEDHPEATAEEEKPINFEWTPELAKIGTSRGDIHSSIGPHKFHENGYRDYTYRLGMTLPDPADTRECLRWVGLSDKKIIEVERKFNEIYPDFQAPSCGYDNKVSTKGFSDITFPLIEGMVDLFMQGVHDDKEDDYDYTTHKGYIEKGIQLGLRPEFAIFCGLHETDPRAIDEPHLFEELWFAIKSPHSAIDETIIPFWMQLKEFMGTKLLYEGKAWSNYGRWVVREGESLDQAKARVDDRERQRLKEEAIKEYEAKLEHEQQKRDREEREDLARWAEEDRLEAEILKQQSGIAVERKNEE</sequence>
<evidence type="ECO:0000256" key="1">
    <source>
        <dbReference type="SAM" id="Coils"/>
    </source>
</evidence>
<protein>
    <submittedName>
        <fullName evidence="3">Uncharacterized protein</fullName>
    </submittedName>
</protein>
<organism evidence="3 4">
    <name type="scientific">Penicillium hordei</name>
    <dbReference type="NCBI Taxonomy" id="40994"/>
    <lineage>
        <taxon>Eukaryota</taxon>
        <taxon>Fungi</taxon>
        <taxon>Dikarya</taxon>
        <taxon>Ascomycota</taxon>
        <taxon>Pezizomycotina</taxon>
        <taxon>Eurotiomycetes</taxon>
        <taxon>Eurotiomycetidae</taxon>
        <taxon>Eurotiales</taxon>
        <taxon>Aspergillaceae</taxon>
        <taxon>Penicillium</taxon>
    </lineage>
</organism>
<dbReference type="AlphaFoldDB" id="A0AAD6DT07"/>
<feature type="coiled-coil region" evidence="1">
    <location>
        <begin position="258"/>
        <end position="285"/>
    </location>
</feature>
<dbReference type="RefSeq" id="XP_056749238.1">
    <property type="nucleotide sequence ID" value="XM_056900570.1"/>
</dbReference>